<evidence type="ECO:0000256" key="10">
    <source>
        <dbReference type="ARBA" id="ARBA00022833"/>
    </source>
</evidence>
<evidence type="ECO:0000256" key="15">
    <source>
        <dbReference type="SAM" id="Phobius"/>
    </source>
</evidence>
<keyword evidence="18" id="KW-1185">Reference proteome</keyword>
<dbReference type="AlphaFoldDB" id="A0AAD2ABC0"/>
<evidence type="ECO:0000313" key="17">
    <source>
        <dbReference type="EMBL" id="CAI9785003.1"/>
    </source>
</evidence>
<dbReference type="InterPro" id="IPR001841">
    <property type="entry name" value="Znf_RING"/>
</dbReference>
<comment type="subcellular location">
    <subcellularLocation>
        <location evidence="2">Membrane</location>
        <topology evidence="2">Single-pass membrane protein</topology>
    </subcellularLocation>
</comment>
<keyword evidence="5" id="KW-0808">Transferase</keyword>
<dbReference type="CDD" id="cd16461">
    <property type="entry name" value="RING-H2_EL5-like"/>
    <property type="match status" value="1"/>
</dbReference>
<comment type="pathway">
    <text evidence="3">Protein modification; protein ubiquitination.</text>
</comment>
<evidence type="ECO:0000256" key="8">
    <source>
        <dbReference type="ARBA" id="ARBA00022771"/>
    </source>
</evidence>
<keyword evidence="11 15" id="KW-1133">Transmembrane helix</keyword>
<dbReference type="EC" id="2.3.2.27" evidence="4"/>
<keyword evidence="12 15" id="KW-0472">Membrane</keyword>
<proteinExistence type="inferred from homology"/>
<keyword evidence="10" id="KW-0862">Zinc</keyword>
<evidence type="ECO:0000256" key="2">
    <source>
        <dbReference type="ARBA" id="ARBA00004167"/>
    </source>
</evidence>
<evidence type="ECO:0000256" key="5">
    <source>
        <dbReference type="ARBA" id="ARBA00022679"/>
    </source>
</evidence>
<dbReference type="Pfam" id="PF13639">
    <property type="entry name" value="zf-RING_2"/>
    <property type="match status" value="1"/>
</dbReference>
<dbReference type="GO" id="GO:0016020">
    <property type="term" value="C:membrane"/>
    <property type="evidence" value="ECO:0007669"/>
    <property type="project" value="UniProtKB-SubCell"/>
</dbReference>
<evidence type="ECO:0000256" key="9">
    <source>
        <dbReference type="ARBA" id="ARBA00022786"/>
    </source>
</evidence>
<evidence type="ECO:0000313" key="18">
    <source>
        <dbReference type="Proteomes" id="UP000834106"/>
    </source>
</evidence>
<evidence type="ECO:0000256" key="4">
    <source>
        <dbReference type="ARBA" id="ARBA00012483"/>
    </source>
</evidence>
<keyword evidence="9" id="KW-0833">Ubl conjugation pathway</keyword>
<evidence type="ECO:0000256" key="12">
    <source>
        <dbReference type="ARBA" id="ARBA00023136"/>
    </source>
</evidence>
<organism evidence="17 18">
    <name type="scientific">Fraxinus pennsylvanica</name>
    <dbReference type="NCBI Taxonomy" id="56036"/>
    <lineage>
        <taxon>Eukaryota</taxon>
        <taxon>Viridiplantae</taxon>
        <taxon>Streptophyta</taxon>
        <taxon>Embryophyta</taxon>
        <taxon>Tracheophyta</taxon>
        <taxon>Spermatophyta</taxon>
        <taxon>Magnoliopsida</taxon>
        <taxon>eudicotyledons</taxon>
        <taxon>Gunneridae</taxon>
        <taxon>Pentapetalae</taxon>
        <taxon>asterids</taxon>
        <taxon>lamiids</taxon>
        <taxon>Lamiales</taxon>
        <taxon>Oleaceae</taxon>
        <taxon>Oleeae</taxon>
        <taxon>Fraxinus</taxon>
    </lineage>
</organism>
<comment type="catalytic activity">
    <reaction evidence="1">
        <text>S-ubiquitinyl-[E2 ubiquitin-conjugating enzyme]-L-cysteine + [acceptor protein]-L-lysine = [E2 ubiquitin-conjugating enzyme]-L-cysteine + N(6)-ubiquitinyl-[acceptor protein]-L-lysine.</text>
        <dbReference type="EC" id="2.3.2.27"/>
    </reaction>
</comment>
<dbReference type="SMART" id="SM00184">
    <property type="entry name" value="RING"/>
    <property type="match status" value="1"/>
</dbReference>
<evidence type="ECO:0000256" key="1">
    <source>
        <dbReference type="ARBA" id="ARBA00000900"/>
    </source>
</evidence>
<dbReference type="InterPro" id="IPR013083">
    <property type="entry name" value="Znf_RING/FYVE/PHD"/>
</dbReference>
<evidence type="ECO:0000256" key="6">
    <source>
        <dbReference type="ARBA" id="ARBA00022692"/>
    </source>
</evidence>
<gene>
    <name evidence="17" type="ORF">FPE_LOCUS32433</name>
</gene>
<dbReference type="FunFam" id="3.30.40.10:FF:000233">
    <property type="entry name" value="RING-H2 finger protein ATL54"/>
    <property type="match status" value="1"/>
</dbReference>
<reference evidence="17" key="1">
    <citation type="submission" date="2023-05" db="EMBL/GenBank/DDBJ databases">
        <authorList>
            <person name="Huff M."/>
        </authorList>
    </citation>
    <scope>NUCLEOTIDE SEQUENCE</scope>
</reference>
<evidence type="ECO:0000259" key="16">
    <source>
        <dbReference type="PROSITE" id="PS50089"/>
    </source>
</evidence>
<accession>A0AAD2ABC0</accession>
<dbReference type="InterPro" id="IPR044600">
    <property type="entry name" value="ATL1/ATL16-like"/>
</dbReference>
<keyword evidence="7" id="KW-0479">Metal-binding</keyword>
<evidence type="ECO:0000256" key="11">
    <source>
        <dbReference type="ARBA" id="ARBA00022989"/>
    </source>
</evidence>
<dbReference type="PROSITE" id="PS50089">
    <property type="entry name" value="ZF_RING_2"/>
    <property type="match status" value="1"/>
</dbReference>
<keyword evidence="8 14" id="KW-0863">Zinc-finger</keyword>
<evidence type="ECO:0000256" key="13">
    <source>
        <dbReference type="ARBA" id="ARBA00024209"/>
    </source>
</evidence>
<dbReference type="PANTHER" id="PTHR46913:SF22">
    <property type="entry name" value="RING-TYPE E3 UBIQUITIN TRANSFERASE"/>
    <property type="match status" value="1"/>
</dbReference>
<keyword evidence="6 15" id="KW-0812">Transmembrane</keyword>
<name>A0AAD2ABC0_9LAMI</name>
<evidence type="ECO:0000256" key="7">
    <source>
        <dbReference type="ARBA" id="ARBA00022723"/>
    </source>
</evidence>
<comment type="similarity">
    <text evidence="13">Belongs to the RING-type zinc finger family. ATL subfamily.</text>
</comment>
<sequence>MGSMGNPTTWMPYINSKDCTQGFCSLYCPQWCYLIFPPPPPSDEFLNDDSGPNFSPLVIAIIGILASAFLLVSYYVIISKYCGNRFSSRRRENSEDNTEFEDINQEPSNHEFWHVPRNGIDEAVIKSITMFKYKKDDGFIDGTDCSVCLSEFEENESLRLLPKCSHAFHVQCIDTWLKSHSNCPICRADISCVNASSPQLAHWISETPHDRNESRPRSPAEDGNAAVVDDFQIDIREEETSQRKVQNYFGDSELRDTAIQIRRSVSMDNICEHHLSIADVFRIRPRKLQLAICTEDTVLGLAHPHGIATFCPGHVSACVAQGTRDKMIYKKDYEMEECHFLSDIGTSKRPVEEMNRYSCSGTSPVGIKRSHSCGRFFFSKRGRGIIPY</sequence>
<dbReference type="Gene3D" id="3.30.40.10">
    <property type="entry name" value="Zinc/RING finger domain, C3HC4 (zinc finger)"/>
    <property type="match status" value="1"/>
</dbReference>
<dbReference type="GO" id="GO:0061630">
    <property type="term" value="F:ubiquitin protein ligase activity"/>
    <property type="evidence" value="ECO:0007669"/>
    <property type="project" value="UniProtKB-EC"/>
</dbReference>
<feature type="domain" description="RING-type" evidence="16">
    <location>
        <begin position="145"/>
        <end position="187"/>
    </location>
</feature>
<evidence type="ECO:0000256" key="3">
    <source>
        <dbReference type="ARBA" id="ARBA00004906"/>
    </source>
</evidence>
<dbReference type="Proteomes" id="UP000834106">
    <property type="component" value="Chromosome 21"/>
</dbReference>
<dbReference type="GO" id="GO:0008270">
    <property type="term" value="F:zinc ion binding"/>
    <property type="evidence" value="ECO:0007669"/>
    <property type="project" value="UniProtKB-KW"/>
</dbReference>
<feature type="transmembrane region" description="Helical" evidence="15">
    <location>
        <begin position="54"/>
        <end position="77"/>
    </location>
</feature>
<protein>
    <recommendedName>
        <fullName evidence="4">RING-type E3 ubiquitin transferase</fullName>
        <ecNumber evidence="4">2.3.2.27</ecNumber>
    </recommendedName>
</protein>
<evidence type="ECO:0000256" key="14">
    <source>
        <dbReference type="PROSITE-ProRule" id="PRU00175"/>
    </source>
</evidence>
<dbReference type="EMBL" id="OU503056">
    <property type="protein sequence ID" value="CAI9785003.1"/>
    <property type="molecule type" value="Genomic_DNA"/>
</dbReference>
<dbReference type="PANTHER" id="PTHR46913">
    <property type="entry name" value="RING-H2 FINGER PROTEIN ATL16"/>
    <property type="match status" value="1"/>
</dbReference>
<dbReference type="GO" id="GO:0016567">
    <property type="term" value="P:protein ubiquitination"/>
    <property type="evidence" value="ECO:0007669"/>
    <property type="project" value="InterPro"/>
</dbReference>
<dbReference type="SUPFAM" id="SSF57850">
    <property type="entry name" value="RING/U-box"/>
    <property type="match status" value="1"/>
</dbReference>